<proteinExistence type="predicted"/>
<evidence type="ECO:0008006" key="4">
    <source>
        <dbReference type="Google" id="ProtNLM"/>
    </source>
</evidence>
<protein>
    <recommendedName>
        <fullName evidence="4">DUF2690 domain-containing protein</fullName>
    </recommendedName>
</protein>
<sequence length="143" mass="15142">MRSKRKLIAMVTAPTLIAGALALFGPASSASAATCFASSCTGKNPETSGCSDSKTQTLESMSLNNAGGDYAQLRYSPTCQAAWIKIYSGSYTSYTGSIYGENWSSTLLDYVVRCTETVHGAGGSFYSTMCGGYDTYDYSAAQW</sequence>
<comment type="caution">
    <text evidence="2">The sequence shown here is derived from an EMBL/GenBank/DDBJ whole genome shotgun (WGS) entry which is preliminary data.</text>
</comment>
<reference evidence="3" key="1">
    <citation type="journal article" date="2019" name="Int. J. Syst. Evol. Microbiol.">
        <title>The Global Catalogue of Microorganisms (GCM) 10K type strain sequencing project: providing services to taxonomists for standard genome sequencing and annotation.</title>
        <authorList>
            <consortium name="The Broad Institute Genomics Platform"/>
            <consortium name="The Broad Institute Genome Sequencing Center for Infectious Disease"/>
            <person name="Wu L."/>
            <person name="Ma J."/>
        </authorList>
    </citation>
    <scope>NUCLEOTIDE SEQUENCE [LARGE SCALE GENOMIC DNA]</scope>
    <source>
        <strain evidence="3">JCM 16013</strain>
    </source>
</reference>
<keyword evidence="3" id="KW-1185">Reference proteome</keyword>
<dbReference type="Proteomes" id="UP001499854">
    <property type="component" value="Unassembled WGS sequence"/>
</dbReference>
<gene>
    <name evidence="2" type="ORF">GCM10009838_23260</name>
</gene>
<feature type="signal peptide" evidence="1">
    <location>
        <begin position="1"/>
        <end position="32"/>
    </location>
</feature>
<organism evidence="2 3">
    <name type="scientific">Catenulispora subtropica</name>
    <dbReference type="NCBI Taxonomy" id="450798"/>
    <lineage>
        <taxon>Bacteria</taxon>
        <taxon>Bacillati</taxon>
        <taxon>Actinomycetota</taxon>
        <taxon>Actinomycetes</taxon>
        <taxon>Catenulisporales</taxon>
        <taxon>Catenulisporaceae</taxon>
        <taxon>Catenulispora</taxon>
    </lineage>
</organism>
<dbReference type="InterPro" id="IPR021224">
    <property type="entry name" value="DUF2690"/>
</dbReference>
<accession>A0ABP5CJX7</accession>
<dbReference type="EMBL" id="BAAAQM010000010">
    <property type="protein sequence ID" value="GAA1965141.1"/>
    <property type="molecule type" value="Genomic_DNA"/>
</dbReference>
<name>A0ABP5CJX7_9ACTN</name>
<evidence type="ECO:0000313" key="3">
    <source>
        <dbReference type="Proteomes" id="UP001499854"/>
    </source>
</evidence>
<feature type="chain" id="PRO_5046297649" description="DUF2690 domain-containing protein" evidence="1">
    <location>
        <begin position="33"/>
        <end position="143"/>
    </location>
</feature>
<evidence type="ECO:0000256" key="1">
    <source>
        <dbReference type="SAM" id="SignalP"/>
    </source>
</evidence>
<dbReference type="Pfam" id="PF10901">
    <property type="entry name" value="DUF2690"/>
    <property type="match status" value="1"/>
</dbReference>
<evidence type="ECO:0000313" key="2">
    <source>
        <dbReference type="EMBL" id="GAA1965141.1"/>
    </source>
</evidence>
<keyword evidence="1" id="KW-0732">Signal</keyword>
<dbReference type="RefSeq" id="WP_344656971.1">
    <property type="nucleotide sequence ID" value="NZ_BAAAQM010000010.1"/>
</dbReference>